<organism evidence="1">
    <name type="scientific">hydrothermal vent metagenome</name>
    <dbReference type="NCBI Taxonomy" id="652676"/>
    <lineage>
        <taxon>unclassified sequences</taxon>
        <taxon>metagenomes</taxon>
        <taxon>ecological metagenomes</taxon>
    </lineage>
</organism>
<proteinExistence type="predicted"/>
<dbReference type="AlphaFoldDB" id="A0A1W1ECB0"/>
<evidence type="ECO:0000313" key="1">
    <source>
        <dbReference type="EMBL" id="SFZ97653.1"/>
    </source>
</evidence>
<accession>A0A1W1ECB0</accession>
<name>A0A1W1ECB0_9ZZZZ</name>
<gene>
    <name evidence="1" type="ORF">MNB_SV-5-62</name>
</gene>
<reference evidence="1" key="1">
    <citation type="submission" date="2016-10" db="EMBL/GenBank/DDBJ databases">
        <authorList>
            <person name="de Groot N.N."/>
        </authorList>
    </citation>
    <scope>NUCLEOTIDE SEQUENCE</scope>
</reference>
<protein>
    <submittedName>
        <fullName evidence="1">Uncharacterized protein</fullName>
    </submittedName>
</protein>
<sequence length="80" mass="9332">MEAAYKKGESVLHGTIEDICFIEPSKSYQYKINNGWYHETAISPKLRKYEYYQRLILKSTFTKKRKIGSAFYGAGLTRTL</sequence>
<dbReference type="EMBL" id="FPKX01000010">
    <property type="protein sequence ID" value="SFZ97653.1"/>
    <property type="molecule type" value="Genomic_DNA"/>
</dbReference>